<evidence type="ECO:0000313" key="3">
    <source>
        <dbReference type="Proteomes" id="UP000306192"/>
    </source>
</evidence>
<protein>
    <submittedName>
        <fullName evidence="2">Toxic anion resistance protein</fullName>
    </submittedName>
</protein>
<gene>
    <name evidence="2" type="ORF">D4765_05370</name>
</gene>
<comment type="caution">
    <text evidence="2">The sequence shown here is derived from an EMBL/GenBank/DDBJ whole genome shotgun (WGS) entry which is preliminary data.</text>
</comment>
<comment type="similarity">
    <text evidence="1">Belongs to the TelA family.</text>
</comment>
<reference evidence="2 3" key="1">
    <citation type="journal article" date="2019" name="Microorganisms">
        <title>Systematic Affiliation and Genome Analysis of Subtercola vilae DB165(T) with Particular Emphasis on Cold Adaptation of an Isolate from a High-Altitude Cold Volcano Lake.</title>
        <authorList>
            <person name="Villalobos A.S."/>
            <person name="Wiese J."/>
            <person name="Imhoff J.F."/>
            <person name="Dorador C."/>
            <person name="Keller A."/>
            <person name="Hentschel U."/>
        </authorList>
    </citation>
    <scope>NUCLEOTIDE SEQUENCE [LARGE SCALE GENOMIC DNA]</scope>
    <source>
        <strain evidence="2 3">DB165</strain>
    </source>
</reference>
<sequence>MRKALMSTPLTPPDDNEVAQATLVLRAPDAPALVEADEAPGMVPVAAERQSDIARQAREFVAEVSALDPRSPEFQTKVEGISQIGGADMVKSGGYSSRMLERSSTSVAGAKRSGNSAQITVANTLGDLRTTVEELTPNAADLGVGRKILGFIPGGNKLARYFQKYESAQTQLDKIIKSLMAGQDELLKDNASLAGEKVQLWETMQALSEYAVFAKALDAATVDKIAASRASGQVDEAQKLEADVLFPIRQRHQDILTQLAVSVQGYLAMDLIRKNNLELIKGVDRARTTTIAALRTAVIVAQALANQKMVLDQIDAINTTTNNMILKTSEMLKDQTVRIQQQASTSGVSVETLQKAFDNVFQTMDAIDTFRASAAKNMEGTVAALEMGIQRAKPYLERSRQGEQGEVR</sequence>
<keyword evidence="3" id="KW-1185">Reference proteome</keyword>
<evidence type="ECO:0000313" key="2">
    <source>
        <dbReference type="EMBL" id="TIH38996.1"/>
    </source>
</evidence>
<dbReference type="PANTHER" id="PTHR38432">
    <property type="entry name" value="TELA-LIKE PROTEIN SAOUHSC_01408"/>
    <property type="match status" value="1"/>
</dbReference>
<dbReference type="AlphaFoldDB" id="A0A4T2C8N5"/>
<accession>A0A4T2C8N5</accession>
<dbReference type="EMBL" id="QYRT01000007">
    <property type="protein sequence ID" value="TIH38996.1"/>
    <property type="molecule type" value="Genomic_DNA"/>
</dbReference>
<dbReference type="Pfam" id="PF05816">
    <property type="entry name" value="TelA"/>
    <property type="match status" value="1"/>
</dbReference>
<dbReference type="Proteomes" id="UP000306192">
    <property type="component" value="Unassembled WGS sequence"/>
</dbReference>
<dbReference type="OrthoDB" id="1654346at2"/>
<dbReference type="PANTHER" id="PTHR38432:SF1">
    <property type="entry name" value="TELA-LIKE PROTEIN SAOUHSC_01408"/>
    <property type="match status" value="1"/>
</dbReference>
<organism evidence="2 3">
    <name type="scientific">Subtercola vilae</name>
    <dbReference type="NCBI Taxonomy" id="2056433"/>
    <lineage>
        <taxon>Bacteria</taxon>
        <taxon>Bacillati</taxon>
        <taxon>Actinomycetota</taxon>
        <taxon>Actinomycetes</taxon>
        <taxon>Micrococcales</taxon>
        <taxon>Microbacteriaceae</taxon>
        <taxon>Subtercola</taxon>
    </lineage>
</organism>
<proteinExistence type="inferred from homology"/>
<evidence type="ECO:0000256" key="1">
    <source>
        <dbReference type="ARBA" id="ARBA00005541"/>
    </source>
</evidence>
<name>A0A4T2C8N5_9MICO</name>
<dbReference type="InterPro" id="IPR008863">
    <property type="entry name" value="Toxic_anion-R_TelA"/>
</dbReference>